<dbReference type="Proteomes" id="UP000823561">
    <property type="component" value="Chromosome 18"/>
</dbReference>
<gene>
    <name evidence="3" type="ORF">AALO_G00228650</name>
</gene>
<accession>A0AAV6FY93</accession>
<organism evidence="3 4">
    <name type="scientific">Alosa alosa</name>
    <name type="common">allis shad</name>
    <dbReference type="NCBI Taxonomy" id="278164"/>
    <lineage>
        <taxon>Eukaryota</taxon>
        <taxon>Metazoa</taxon>
        <taxon>Chordata</taxon>
        <taxon>Craniata</taxon>
        <taxon>Vertebrata</taxon>
        <taxon>Euteleostomi</taxon>
        <taxon>Actinopterygii</taxon>
        <taxon>Neopterygii</taxon>
        <taxon>Teleostei</taxon>
        <taxon>Clupei</taxon>
        <taxon>Clupeiformes</taxon>
        <taxon>Clupeoidei</taxon>
        <taxon>Clupeidae</taxon>
        <taxon>Alosa</taxon>
    </lineage>
</organism>
<name>A0AAV6FY93_9TELE</name>
<dbReference type="EMBL" id="JADWDJ010000018">
    <property type="protein sequence ID" value="KAG5266232.1"/>
    <property type="molecule type" value="Genomic_DNA"/>
</dbReference>
<feature type="region of interest" description="Disordered" evidence="1">
    <location>
        <begin position="83"/>
        <end position="123"/>
    </location>
</feature>
<evidence type="ECO:0000313" key="3">
    <source>
        <dbReference type="EMBL" id="KAG5266232.1"/>
    </source>
</evidence>
<protein>
    <submittedName>
        <fullName evidence="3">Uncharacterized protein</fullName>
    </submittedName>
</protein>
<dbReference type="AlphaFoldDB" id="A0AAV6FY93"/>
<feature type="compositionally biased region" description="Basic and acidic residues" evidence="1">
    <location>
        <begin position="83"/>
        <end position="110"/>
    </location>
</feature>
<keyword evidence="2" id="KW-0732">Signal</keyword>
<feature type="signal peptide" evidence="2">
    <location>
        <begin position="1"/>
        <end position="19"/>
    </location>
</feature>
<keyword evidence="4" id="KW-1185">Reference proteome</keyword>
<feature type="chain" id="PRO_5043507160" evidence="2">
    <location>
        <begin position="20"/>
        <end position="212"/>
    </location>
</feature>
<evidence type="ECO:0000256" key="1">
    <source>
        <dbReference type="SAM" id="MobiDB-lite"/>
    </source>
</evidence>
<proteinExistence type="predicted"/>
<comment type="caution">
    <text evidence="3">The sequence shown here is derived from an EMBL/GenBank/DDBJ whole genome shotgun (WGS) entry which is preliminary data.</text>
</comment>
<feature type="region of interest" description="Disordered" evidence="1">
    <location>
        <begin position="163"/>
        <end position="212"/>
    </location>
</feature>
<feature type="compositionally biased region" description="Basic and acidic residues" evidence="1">
    <location>
        <begin position="192"/>
        <end position="212"/>
    </location>
</feature>
<evidence type="ECO:0000256" key="2">
    <source>
        <dbReference type="SAM" id="SignalP"/>
    </source>
</evidence>
<sequence>MFRFSLLVVISLLVYGASSEPRSAWGKMDDTAVQETLMSVGEDKLPLGLKEVEPPQDMDAPDLDIDPSMLIWRAVQESRRRAVEEARAHVGARADAHADAHPRPAEDHHAQQPCAAASGPQYHQAEPDMDEVYHNFPAQAGPAEQTDRLAQETRRGRYAQAEVDLDDIYHGDQGQLQVLPQVEPEPQDDVSMPDHRGRSLPEEDLDDLYHKY</sequence>
<evidence type="ECO:0000313" key="4">
    <source>
        <dbReference type="Proteomes" id="UP000823561"/>
    </source>
</evidence>
<reference evidence="3" key="1">
    <citation type="submission" date="2020-10" db="EMBL/GenBank/DDBJ databases">
        <title>Chromosome-scale genome assembly of the Allis shad, Alosa alosa.</title>
        <authorList>
            <person name="Margot Z."/>
            <person name="Christophe K."/>
            <person name="Cabau C."/>
            <person name="Louis A."/>
            <person name="Berthelot C."/>
            <person name="Parey E."/>
            <person name="Roest Crollius H."/>
            <person name="Montfort J."/>
            <person name="Robinson-Rechavi M."/>
            <person name="Bucao C."/>
            <person name="Bouchez O."/>
            <person name="Gislard M."/>
            <person name="Lluch J."/>
            <person name="Milhes M."/>
            <person name="Lampietro C."/>
            <person name="Lopez Roques C."/>
            <person name="Donnadieu C."/>
            <person name="Braasch I."/>
            <person name="Desvignes T."/>
            <person name="Postlethwait J."/>
            <person name="Bobe J."/>
            <person name="Guiguen Y."/>
        </authorList>
    </citation>
    <scope>NUCLEOTIDE SEQUENCE</scope>
    <source>
        <strain evidence="3">M-15738</strain>
        <tissue evidence="3">Blood</tissue>
    </source>
</reference>